<proteinExistence type="inferred from homology"/>
<dbReference type="Gene3D" id="1.10.287.70">
    <property type="match status" value="2"/>
</dbReference>
<keyword evidence="7 8" id="KW-0407">Ion channel</keyword>
<dbReference type="InterPro" id="IPR003280">
    <property type="entry name" value="2pore_dom_K_chnl"/>
</dbReference>
<comment type="similarity">
    <text evidence="8">Belongs to the two pore domain potassium channel (TC 1.A.1.8) family.</text>
</comment>
<accession>A0A6P4E7R1</accession>
<feature type="compositionally biased region" description="Low complexity" evidence="9">
    <location>
        <begin position="415"/>
        <end position="437"/>
    </location>
</feature>
<feature type="transmembrane region" description="Helical" evidence="10">
    <location>
        <begin position="70"/>
        <end position="95"/>
    </location>
</feature>
<keyword evidence="3 8" id="KW-0812">Transmembrane</keyword>
<evidence type="ECO:0000256" key="7">
    <source>
        <dbReference type="ARBA" id="ARBA00023303"/>
    </source>
</evidence>
<organism evidence="14">
    <name type="scientific">Drosophila rhopaloa</name>
    <name type="common">Fruit fly</name>
    <dbReference type="NCBI Taxonomy" id="1041015"/>
    <lineage>
        <taxon>Eukaryota</taxon>
        <taxon>Metazoa</taxon>
        <taxon>Ecdysozoa</taxon>
        <taxon>Arthropoda</taxon>
        <taxon>Hexapoda</taxon>
        <taxon>Insecta</taxon>
        <taxon>Pterygota</taxon>
        <taxon>Neoptera</taxon>
        <taxon>Endopterygota</taxon>
        <taxon>Diptera</taxon>
        <taxon>Brachycera</taxon>
        <taxon>Muscomorpha</taxon>
        <taxon>Ephydroidea</taxon>
        <taxon>Drosophilidae</taxon>
        <taxon>Drosophila</taxon>
        <taxon>Sophophora</taxon>
    </lineage>
</organism>
<name>A0A6P4E7R1_DRORH</name>
<feature type="transmembrane region" description="Helical" evidence="10">
    <location>
        <begin position="913"/>
        <end position="935"/>
    </location>
</feature>
<feature type="compositionally biased region" description="Gly residues" evidence="9">
    <location>
        <begin position="29"/>
        <end position="39"/>
    </location>
</feature>
<keyword evidence="13" id="KW-1185">Reference proteome</keyword>
<dbReference type="RefSeq" id="XP_016974007.1">
    <property type="nucleotide sequence ID" value="XM_017118518.1"/>
</dbReference>
<feature type="region of interest" description="Disordered" evidence="9">
    <location>
        <begin position="753"/>
        <end position="772"/>
    </location>
</feature>
<keyword evidence="4 10" id="KW-1133">Transmembrane helix</keyword>
<gene>
    <name evidence="14" type="primary">LOC108040864</name>
    <name evidence="12" type="synonym">108040864</name>
</gene>
<dbReference type="PRINTS" id="PR01333">
    <property type="entry name" value="2POREKCHANEL"/>
</dbReference>
<feature type="region of interest" description="Disordered" evidence="9">
    <location>
        <begin position="267"/>
        <end position="304"/>
    </location>
</feature>
<feature type="transmembrane region" description="Helical" evidence="10">
    <location>
        <begin position="226"/>
        <end position="248"/>
    </location>
</feature>
<keyword evidence="5 8" id="KW-0406">Ion transport</keyword>
<dbReference type="GO" id="GO:0005886">
    <property type="term" value="C:plasma membrane"/>
    <property type="evidence" value="ECO:0007669"/>
    <property type="project" value="TreeGrafter"/>
</dbReference>
<feature type="compositionally biased region" description="Low complexity" evidence="9">
    <location>
        <begin position="273"/>
        <end position="289"/>
    </location>
</feature>
<dbReference type="GO" id="GO:0030322">
    <property type="term" value="P:stabilization of membrane potential"/>
    <property type="evidence" value="ECO:0007669"/>
    <property type="project" value="TreeGrafter"/>
</dbReference>
<evidence type="ECO:0000313" key="14">
    <source>
        <dbReference type="RefSeq" id="XP_016974007.1"/>
    </source>
</evidence>
<feature type="domain" description="Potassium channel" evidence="11">
    <location>
        <begin position="181"/>
        <end position="247"/>
    </location>
</feature>
<evidence type="ECO:0000313" key="13">
    <source>
        <dbReference type="Proteomes" id="UP001652680"/>
    </source>
</evidence>
<feature type="region of interest" description="Disordered" evidence="9">
    <location>
        <begin position="406"/>
        <end position="437"/>
    </location>
</feature>
<reference evidence="12" key="3">
    <citation type="submission" date="2025-05" db="UniProtKB">
        <authorList>
            <consortium name="EnsemblMetazoa"/>
        </authorList>
    </citation>
    <scope>IDENTIFICATION</scope>
</reference>
<evidence type="ECO:0000256" key="5">
    <source>
        <dbReference type="ARBA" id="ARBA00023065"/>
    </source>
</evidence>
<evidence type="ECO:0000256" key="4">
    <source>
        <dbReference type="ARBA" id="ARBA00022989"/>
    </source>
</evidence>
<evidence type="ECO:0000256" key="1">
    <source>
        <dbReference type="ARBA" id="ARBA00004141"/>
    </source>
</evidence>
<feature type="transmembrane region" description="Helical" evidence="10">
    <location>
        <begin position="198"/>
        <end position="214"/>
    </location>
</feature>
<keyword evidence="2 8" id="KW-0813">Transport</keyword>
<dbReference type="Pfam" id="PF07885">
    <property type="entry name" value="Ion_trans_2"/>
    <property type="match status" value="2"/>
</dbReference>
<sequence>MSDVEQAIRAKQPPQLDCGIDDETDPGESGAGTGGGATGCGSEVGARTTASLTAKPGSGIRRCCGHILKLLLSTPGLVLLVIGYSVLGALIFPLLEAPQDLSKSAAIVKSREDCLRELWIITEKLNVLYERNWTMLVHEQLRRFEGSIVAATRQGSGGSSGGLGGGGGGGLFQGGSASALGHFGYDAGDSQSWTFSEALLYSVTVITTIGHGSLTPRTAAGKLATIFYALVGVPLMLMCLSSLGALLADGLQCTYVRLCCQLQRHQEHRRKSTPGTSTPTASTAMTPMPLAKSRMKDKGKGSKRRMANCKGCKYDAANSETSLNDCLDYGQKGKLPPDKKEGDACQLLRNLNQQQHFYQQQQQQQQQQLQLQQQQQPDVMLMTTTSGSALLKYAPQQQQLQQQLSTATLPRQHHQLQQQHHQLQLQQHQPHQQHPQQLQQNFVAVPSSMLRMPMTVPPNCYAPATATIYFPFGPAPSAPGSPAHVQSHPNSNANANANPIGNHSLSQQPLVKYHTIHLQPASGKHRVLASGLQDAAVGNLVTGSEASTLEAITLPPPPAYQTANVHAVRRAKFVTKPLPHEINALMDCSTGSPDLSGRHDLLPPPPHSGAVATGMAAAGPLLTYTAAATSPQLSSGIKGAAGTGATPTAAATLVAARGGAAATLPDNSFMAAGFCGMVGAAPPPPPPPTTSAGAATTTASSAAATLSALLSANSSGTVDIMEDEDELERERLSNCPHGTPSRVPLIASPLSVPQDSAAGQPGRSHAPLHRHPLQPLGRKTLLLTRRCHRHASGTLYDSTANNTETSDDEEYMQHGSEQFVLKKLRYHCDAQDCREAQDSEDSEDDEEAEGGRQVPISLVLLILACYICVGTVIFALWENWSLVDGAYFCFVTLSTIGYGDFVPARSFNGPELQLYACCAYLLLGLVLVAMSFSILETQLMWKCKRIAVRLKLARTDA</sequence>
<reference evidence="14" key="2">
    <citation type="submission" date="2025-04" db="UniProtKB">
        <authorList>
            <consortium name="RefSeq"/>
        </authorList>
    </citation>
    <scope>IDENTIFICATION</scope>
</reference>
<dbReference type="InterPro" id="IPR013099">
    <property type="entry name" value="K_chnl_dom"/>
</dbReference>
<dbReference type="GO" id="GO:0022841">
    <property type="term" value="F:potassium ion leak channel activity"/>
    <property type="evidence" value="ECO:0007669"/>
    <property type="project" value="TreeGrafter"/>
</dbReference>
<dbReference type="PANTHER" id="PTHR11003">
    <property type="entry name" value="POTASSIUM CHANNEL, SUBFAMILY K"/>
    <property type="match status" value="1"/>
</dbReference>
<evidence type="ECO:0000256" key="3">
    <source>
        <dbReference type="ARBA" id="ARBA00022692"/>
    </source>
</evidence>
<evidence type="ECO:0000256" key="8">
    <source>
        <dbReference type="RuleBase" id="RU003857"/>
    </source>
</evidence>
<dbReference type="OrthoDB" id="297496at2759"/>
<feature type="domain" description="Potassium channel" evidence="11">
    <location>
        <begin position="862"/>
        <end position="937"/>
    </location>
</feature>
<dbReference type="EnsemblMetazoa" id="XM_017118518.1">
    <property type="protein sequence ID" value="XP_016974007.1"/>
    <property type="gene ID" value="LOC108040864"/>
</dbReference>
<reference evidence="13" key="1">
    <citation type="journal article" date="2021" name="Elife">
        <title>Highly contiguous assemblies of 101 drosophilid genomes.</title>
        <authorList>
            <person name="Kim B.Y."/>
            <person name="Wang J.R."/>
            <person name="Miller D.E."/>
            <person name="Barmina O."/>
            <person name="Delaney E."/>
            <person name="Thompson A."/>
            <person name="Comeault A.A."/>
            <person name="Peede D."/>
            <person name="D'Agostino E.R."/>
            <person name="Pelaez J."/>
            <person name="Aguilar J.M."/>
            <person name="Haji D."/>
            <person name="Matsunaga T."/>
            <person name="Armstrong E.E."/>
            <person name="Zych M."/>
            <person name="Ogawa Y."/>
            <person name="Stamenkovic-Radak M."/>
            <person name="Jelic M."/>
            <person name="Veselinovic M.S."/>
            <person name="Tanaskovic M."/>
            <person name="Eric P."/>
            <person name="Gao J.J."/>
            <person name="Katoh T.K."/>
            <person name="Toda M.J."/>
            <person name="Watabe H."/>
            <person name="Watada M."/>
            <person name="Davis J.S."/>
            <person name="Moyle L.C."/>
            <person name="Manoli G."/>
            <person name="Bertolini E."/>
            <person name="Kostal V."/>
            <person name="Hawley R.S."/>
            <person name="Takahashi A."/>
            <person name="Jones C.D."/>
            <person name="Price D.K."/>
            <person name="Whiteman N."/>
            <person name="Kopp A."/>
            <person name="Matute D.R."/>
            <person name="Petrov D.A."/>
        </authorList>
    </citation>
    <scope>NUCLEOTIDE SEQUENCE [LARGE SCALE GENOMIC DNA]</scope>
</reference>
<evidence type="ECO:0000256" key="6">
    <source>
        <dbReference type="ARBA" id="ARBA00023136"/>
    </source>
</evidence>
<dbReference type="GO" id="GO:0015271">
    <property type="term" value="F:outward rectifier potassium channel activity"/>
    <property type="evidence" value="ECO:0007669"/>
    <property type="project" value="TreeGrafter"/>
</dbReference>
<evidence type="ECO:0000313" key="12">
    <source>
        <dbReference type="EnsemblMetazoa" id="XP_016974007.1"/>
    </source>
</evidence>
<dbReference type="SUPFAM" id="SSF81324">
    <property type="entry name" value="Voltage-gated potassium channels"/>
    <property type="match status" value="2"/>
</dbReference>
<protein>
    <submittedName>
        <fullName evidence="14">Ataxin-2 homolog</fullName>
    </submittedName>
</protein>
<dbReference type="AlphaFoldDB" id="A0A6P4E7R1"/>
<dbReference type="GeneID" id="108040864"/>
<evidence type="ECO:0000256" key="10">
    <source>
        <dbReference type="SAM" id="Phobius"/>
    </source>
</evidence>
<comment type="subcellular location">
    <subcellularLocation>
        <location evidence="1">Membrane</location>
        <topology evidence="1">Multi-pass membrane protein</topology>
    </subcellularLocation>
</comment>
<keyword evidence="6 10" id="KW-0472">Membrane</keyword>
<evidence type="ECO:0000256" key="9">
    <source>
        <dbReference type="SAM" id="MobiDB-lite"/>
    </source>
</evidence>
<feature type="transmembrane region" description="Helical" evidence="10">
    <location>
        <begin position="884"/>
        <end position="901"/>
    </location>
</feature>
<evidence type="ECO:0000256" key="2">
    <source>
        <dbReference type="ARBA" id="ARBA00022448"/>
    </source>
</evidence>
<feature type="region of interest" description="Disordered" evidence="9">
    <location>
        <begin position="1"/>
        <end position="41"/>
    </location>
</feature>
<dbReference type="PANTHER" id="PTHR11003:SF352">
    <property type="entry name" value="BCDNA.GH04802-RELATED"/>
    <property type="match status" value="1"/>
</dbReference>
<evidence type="ECO:0000259" key="11">
    <source>
        <dbReference type="Pfam" id="PF07885"/>
    </source>
</evidence>
<feature type="transmembrane region" description="Helical" evidence="10">
    <location>
        <begin position="856"/>
        <end position="877"/>
    </location>
</feature>
<dbReference type="Proteomes" id="UP001652680">
    <property type="component" value="Unassembled WGS sequence"/>
</dbReference>